<name>A0A1I0MLY1_9RHOB</name>
<proteinExistence type="predicted"/>
<gene>
    <name evidence="2" type="ORF">SAMN05444851_0131</name>
</gene>
<keyword evidence="3" id="KW-1185">Reference proteome</keyword>
<feature type="region of interest" description="Disordered" evidence="1">
    <location>
        <begin position="272"/>
        <end position="295"/>
    </location>
</feature>
<dbReference type="AlphaFoldDB" id="A0A1I0MLY1"/>
<reference evidence="2 3" key="1">
    <citation type="submission" date="2016-10" db="EMBL/GenBank/DDBJ databases">
        <authorList>
            <person name="de Groot N.N."/>
        </authorList>
    </citation>
    <scope>NUCLEOTIDE SEQUENCE [LARGE SCALE GENOMIC DNA]</scope>
    <source>
        <strain evidence="2 3">DSM 29439</strain>
    </source>
</reference>
<dbReference type="Proteomes" id="UP000199650">
    <property type="component" value="Unassembled WGS sequence"/>
</dbReference>
<dbReference type="Pfam" id="PF06082">
    <property type="entry name" value="YjbH"/>
    <property type="match status" value="1"/>
</dbReference>
<dbReference type="STRING" id="1173584.SAMN05444851_0131"/>
<evidence type="ECO:0000256" key="1">
    <source>
        <dbReference type="SAM" id="MobiDB-lite"/>
    </source>
</evidence>
<dbReference type="RefSeq" id="WP_245744613.1">
    <property type="nucleotide sequence ID" value="NZ_FOJB01000001.1"/>
</dbReference>
<dbReference type="EMBL" id="FOJB01000001">
    <property type="protein sequence ID" value="SEV89097.1"/>
    <property type="molecule type" value="Genomic_DNA"/>
</dbReference>
<evidence type="ECO:0000313" key="3">
    <source>
        <dbReference type="Proteomes" id="UP000199650"/>
    </source>
</evidence>
<sequence>MSISRVDFCKLAAFGVAAATATPAVSEVGTLTSSYTIYGTPGLIAMPTAEAAADSELAFTYSQFGPNANGTLSFQITPRLSGSFRYAKISDFHPVVGDYFDRSFDVRYRVLNESKYFPAVSVGIRDFIGTGIYSSEYIVATKTIGDRLRVTGGLGWGRMGSYEPIGATGSRPPWNFGQGGTLNASQWFKGDFAPFAGVSYKVNDKLTLKAEYSSDAYVQEVAAGIMEHKSPLNFAVDYQVSPAIHLNAFYLAGDTIGASVVIRLNPRQPIARSGNERAPLPVKPRPSRSNTEAWSTSWISDPTNETGIRKAVGDALNKDGITLQSLALGATRAELKVDNRKFYSPAQAVGRTARILTHALPPSIETFVITLVDRGIPLSTVTMRRSDIERLEHAPATDMFQRVSIGEATPRAVRNSELAYPESRFRWALAPYMGLSFFDPASPIRADFGLKLSGSYEVAPNIFLSGSISKSIWGNLSEDSDGSSSALPPVRTQAGRYAAEGDPAISHLTASMYGRPGKNLYSRVTIGYLESMFGGVSAEVLWKPVDSQLAVGAEVAWVKQREFDQLFSFQDYSVVTGHVSAYYDFGNGFTGQLDVGRYLAGDYGATLSIDRTFDNGWKVGGFVTKTNVSAEDFGEGSFDKGIRLSIPFEWAFGTPSRGASNASLRSLSRDGGARLEVDGRLFEWVDEGHGDALASRWGKFWR</sequence>
<organism evidence="2 3">
    <name type="scientific">Aliiroseovarius sediminilitoris</name>
    <dbReference type="NCBI Taxonomy" id="1173584"/>
    <lineage>
        <taxon>Bacteria</taxon>
        <taxon>Pseudomonadati</taxon>
        <taxon>Pseudomonadota</taxon>
        <taxon>Alphaproteobacteria</taxon>
        <taxon>Rhodobacterales</taxon>
        <taxon>Paracoccaceae</taxon>
        <taxon>Aliiroseovarius</taxon>
    </lineage>
</organism>
<accession>A0A1I0MLY1</accession>
<protein>
    <submittedName>
        <fullName evidence="2">Exopolysaccharide biosynthesis protein YbjH</fullName>
    </submittedName>
</protein>
<dbReference type="InterPro" id="IPR010344">
    <property type="entry name" value="YbjH"/>
</dbReference>
<evidence type="ECO:0000313" key="2">
    <source>
        <dbReference type="EMBL" id="SEV89097.1"/>
    </source>
</evidence>